<reference evidence="3" key="1">
    <citation type="journal article" date="2017" name="Med. Chem. Commun.">
        <title>Nonomuraea sp. ATCC 55076 harbours the largest actinomycete chromosome to date and the kistamicin biosynthetic gene cluster.</title>
        <authorList>
            <person name="Nazari B."/>
            <person name="Forneris C.C."/>
            <person name="Gibson M.I."/>
            <person name="Moon K."/>
            <person name="Schramma K.R."/>
            <person name="Seyedsayamdost M.R."/>
        </authorList>
    </citation>
    <scope>NUCLEOTIDE SEQUENCE [LARGE SCALE GENOMIC DNA]</scope>
    <source>
        <strain evidence="3">ATCC 55076</strain>
    </source>
</reference>
<gene>
    <name evidence="2" type="ORF">BKM31_49700</name>
</gene>
<feature type="transmembrane region" description="Helical" evidence="1">
    <location>
        <begin position="89"/>
        <end position="112"/>
    </location>
</feature>
<dbReference type="Proteomes" id="UP000190797">
    <property type="component" value="Chromosome"/>
</dbReference>
<keyword evidence="1" id="KW-1133">Transmembrane helix</keyword>
<feature type="transmembrane region" description="Helical" evidence="1">
    <location>
        <begin position="187"/>
        <end position="210"/>
    </location>
</feature>
<protein>
    <recommendedName>
        <fullName evidence="4">DUF4386 domain-containing protein</fullName>
    </recommendedName>
</protein>
<organism evidence="2 3">
    <name type="scientific">[Actinomadura] parvosata subsp. kistnae</name>
    <dbReference type="NCBI Taxonomy" id="1909395"/>
    <lineage>
        <taxon>Bacteria</taxon>
        <taxon>Bacillati</taxon>
        <taxon>Actinomycetota</taxon>
        <taxon>Actinomycetes</taxon>
        <taxon>Streptosporangiales</taxon>
        <taxon>Streptosporangiaceae</taxon>
        <taxon>Nonomuraea</taxon>
    </lineage>
</organism>
<dbReference type="PROSITE" id="PS51257">
    <property type="entry name" value="PROKAR_LIPOPROTEIN"/>
    <property type="match status" value="1"/>
</dbReference>
<name>A0A1V0AE70_9ACTN</name>
<evidence type="ECO:0000313" key="3">
    <source>
        <dbReference type="Proteomes" id="UP000190797"/>
    </source>
</evidence>
<evidence type="ECO:0008006" key="4">
    <source>
        <dbReference type="Google" id="ProtNLM"/>
    </source>
</evidence>
<feature type="transmembrane region" description="Helical" evidence="1">
    <location>
        <begin position="49"/>
        <end position="77"/>
    </location>
</feature>
<dbReference type="RefSeq" id="WP_186404488.1">
    <property type="nucleotide sequence ID" value="NZ_CP017717.1"/>
</dbReference>
<keyword evidence="1" id="KW-0472">Membrane</keyword>
<sequence length="218" mass="22668">MRFSRLTGLAALGFAACIAGANLVLAPAGLPLAGSPIGAVNAFYAEHGGLVGLVSALAPATWLLATLFGAGAVAVLWRSDRERAEAWSLVGFAGLLLQNLTFTGVIATRLALARTAPDASPDLWALHDAVFTLNGTFLATALVGLSVAGLRAGFVRLWHGVLGFVAAALQFTSATLAYAVMREEGPLGLIGLAGWLLWVVWIVVYGVRLVRVPHTIAR</sequence>
<proteinExistence type="predicted"/>
<keyword evidence="3" id="KW-1185">Reference proteome</keyword>
<dbReference type="AlphaFoldDB" id="A0A1V0AE70"/>
<evidence type="ECO:0000313" key="2">
    <source>
        <dbReference type="EMBL" id="AQZ68483.1"/>
    </source>
</evidence>
<evidence type="ECO:0000256" key="1">
    <source>
        <dbReference type="SAM" id="Phobius"/>
    </source>
</evidence>
<dbReference type="EMBL" id="CP017717">
    <property type="protein sequence ID" value="AQZ68483.1"/>
    <property type="molecule type" value="Genomic_DNA"/>
</dbReference>
<keyword evidence="1" id="KW-0812">Transmembrane</keyword>
<dbReference type="KEGG" id="noa:BKM31_49700"/>
<feature type="transmembrane region" description="Helical" evidence="1">
    <location>
        <begin position="124"/>
        <end position="145"/>
    </location>
</feature>
<feature type="transmembrane region" description="Helical" evidence="1">
    <location>
        <begin position="157"/>
        <end position="181"/>
    </location>
</feature>
<accession>A0A1V0AE70</accession>